<dbReference type="Proteomes" id="UP000076407">
    <property type="component" value="Unassembled WGS sequence"/>
</dbReference>
<proteinExistence type="predicted"/>
<reference evidence="1" key="1">
    <citation type="submission" date="2020-05" db="UniProtKB">
        <authorList>
            <consortium name="EnsemblMetazoa"/>
        </authorList>
    </citation>
    <scope>IDENTIFICATION</scope>
    <source>
        <strain evidence="1">SANGQUA</strain>
    </source>
</reference>
<sequence length="54" mass="6116">MYVYVVQERNVLLKSGFFAEHLNAFVGGRVRAAARGSRNSLFLFSLEHPGTVRF</sequence>
<dbReference type="AlphaFoldDB" id="A0A182XTA1"/>
<evidence type="ECO:0000313" key="1">
    <source>
        <dbReference type="EnsemblMetazoa" id="AQUA015046-PA"/>
    </source>
</evidence>
<name>A0A182XTA1_ANOQN</name>
<protein>
    <submittedName>
        <fullName evidence="1">Uncharacterized protein</fullName>
    </submittedName>
</protein>
<evidence type="ECO:0000313" key="2">
    <source>
        <dbReference type="Proteomes" id="UP000076407"/>
    </source>
</evidence>
<dbReference type="EnsemblMetazoa" id="AQUA015046-RA">
    <property type="protein sequence ID" value="AQUA015046-PA"/>
    <property type="gene ID" value="AQUA015046"/>
</dbReference>
<accession>A0A182XTA1</accession>
<organism evidence="1 2">
    <name type="scientific">Anopheles quadriannulatus</name>
    <name type="common">Mosquito</name>
    <dbReference type="NCBI Taxonomy" id="34691"/>
    <lineage>
        <taxon>Eukaryota</taxon>
        <taxon>Metazoa</taxon>
        <taxon>Ecdysozoa</taxon>
        <taxon>Arthropoda</taxon>
        <taxon>Hexapoda</taxon>
        <taxon>Insecta</taxon>
        <taxon>Pterygota</taxon>
        <taxon>Neoptera</taxon>
        <taxon>Endopterygota</taxon>
        <taxon>Diptera</taxon>
        <taxon>Nematocera</taxon>
        <taxon>Culicoidea</taxon>
        <taxon>Culicidae</taxon>
        <taxon>Anophelinae</taxon>
        <taxon>Anopheles</taxon>
    </lineage>
</organism>
<dbReference type="VEuPathDB" id="VectorBase:AQUA015046"/>
<keyword evidence="2" id="KW-1185">Reference proteome</keyword>